<evidence type="ECO:0000313" key="2">
    <source>
        <dbReference type="EMBL" id="SGY41407.1"/>
    </source>
</evidence>
<dbReference type="EMBL" id="FQNC01000042">
    <property type="protein sequence ID" value="SGY41407.1"/>
    <property type="molecule type" value="Genomic_DNA"/>
</dbReference>
<evidence type="ECO:0000313" key="4">
    <source>
        <dbReference type="Proteomes" id="UP000249464"/>
    </source>
</evidence>
<sequence>MRTPVFQLFCSTAIIAIVHAAWASASPFRGDDGLVVSPKGELIAVIDARGCPGALQSPDS</sequence>
<evidence type="ECO:0000256" key="1">
    <source>
        <dbReference type="SAM" id="SignalP"/>
    </source>
</evidence>
<feature type="chain" id="PRO_5036058005" evidence="1">
    <location>
        <begin position="21"/>
        <end position="60"/>
    </location>
</feature>
<name>A0A2X0M1R0_9BASI</name>
<dbReference type="EMBL" id="FQNC01000042">
    <property type="protein sequence ID" value="SGY41608.1"/>
    <property type="molecule type" value="Genomic_DNA"/>
</dbReference>
<keyword evidence="1" id="KW-0732">Signal</keyword>
<accession>A0A2X0M1R0</accession>
<protein>
    <submittedName>
        <fullName evidence="2">BQ5605_C003g02508 protein</fullName>
    </submittedName>
    <submittedName>
        <fullName evidence="3">BQ5605_C003g02532 protein</fullName>
    </submittedName>
</protein>
<feature type="signal peptide" evidence="1">
    <location>
        <begin position="1"/>
        <end position="20"/>
    </location>
</feature>
<organism evidence="2 4">
    <name type="scientific">Microbotryum silenes-dioicae</name>
    <dbReference type="NCBI Taxonomy" id="796604"/>
    <lineage>
        <taxon>Eukaryota</taxon>
        <taxon>Fungi</taxon>
        <taxon>Dikarya</taxon>
        <taxon>Basidiomycota</taxon>
        <taxon>Pucciniomycotina</taxon>
        <taxon>Microbotryomycetes</taxon>
        <taxon>Microbotryales</taxon>
        <taxon>Microbotryaceae</taxon>
        <taxon>Microbotryum</taxon>
    </lineage>
</organism>
<dbReference type="AlphaFoldDB" id="A0A2X0M1R0"/>
<evidence type="ECO:0000313" key="3">
    <source>
        <dbReference type="EMBL" id="SGY41608.1"/>
    </source>
</evidence>
<proteinExistence type="predicted"/>
<dbReference type="Proteomes" id="UP000249464">
    <property type="component" value="Unassembled WGS sequence"/>
</dbReference>
<gene>
    <name evidence="2" type="primary">BQ5605_C003g02508</name>
    <name evidence="3" type="synonym">BQ5605_C003g02532</name>
    <name evidence="2" type="ORF">BQ5605_C003G02508</name>
    <name evidence="3" type="ORF">BQ5605_C003G02532</name>
</gene>
<reference evidence="2 4" key="1">
    <citation type="submission" date="2016-11" db="EMBL/GenBank/DDBJ databases">
        <authorList>
            <person name="Jaros S."/>
            <person name="Januszkiewicz K."/>
            <person name="Wedrychowicz H."/>
        </authorList>
    </citation>
    <scope>NUCLEOTIDE SEQUENCE [LARGE SCALE GENOMIC DNA]</scope>
</reference>
<keyword evidence="4" id="KW-1185">Reference proteome</keyword>